<reference evidence="4 5" key="1">
    <citation type="journal article" date="2018" name="Front. Microbiol.">
        <title>Conversion of Methionine to Cysteine in Lactobacillus paracasei Depends on the Highly Mobile cysK-ctl-cysE Gene Cluster.</title>
        <authorList>
            <person name="Wuthrich D."/>
            <person name="Irmler S."/>
            <person name="Berthoud H."/>
            <person name="Guggenbuhl B."/>
            <person name="Eugster E."/>
            <person name="Bruggmann R."/>
        </authorList>
    </citation>
    <scope>NUCLEOTIDE SEQUENCE [LARGE SCALE GENOMIC DNA]</scope>
    <source>
        <strain evidence="4 5">FAM6012</strain>
    </source>
</reference>
<dbReference type="RefSeq" id="WP_123019965.1">
    <property type="nucleotide sequence ID" value="NZ_LKGI01000133.1"/>
</dbReference>
<dbReference type="Gene3D" id="3.40.50.1240">
    <property type="entry name" value="Phosphoglycerate mutase-like"/>
    <property type="match status" value="2"/>
</dbReference>
<sequence length="474" mass="53420">MKTAKDETKAKPTRLFRHNRTFFTMFVATMMTLMLMVTGCSPAAKTDNGSSTSQEKDRVTETQRKDRVTSAVKDKNYKLEETVILSRHNIRAPLADKDSDLYKMTPHKWHEWSSATSELSLRGGNLETLMGQYFRKYLVSKNLMTENENPSDKAVRIYANSMQRTIATARYFSSGFLPVANTDVEYHEKLGTMDPVFNPQLTFLNDTFTKKAMDEIGTMGGKQGIGGIEKGLTKEYKLLANVLDLKDSEKGKKEDYAKFPTNDLKINFELNKEPALTGSLKPATTASDALTLQYYEEPNAKKAAFGEKLTESQWEEISKIKDVYGEVLFTAPVVAQNVANPMLKEIKSELTNKNRKFTFLSGHDSNVCSVLAALDFKDYKLPNAIEKEAPIGGKVVMEKWKGADGKQFITFKMIYLSVDQIRNVQAIDLDNPPMVYDLSIKDLKKNSDGMYNFNDVITHFDQSIAAYDTLKAGK</sequence>
<evidence type="ECO:0000256" key="3">
    <source>
        <dbReference type="SAM" id="Phobius"/>
    </source>
</evidence>
<comment type="similarity">
    <text evidence="1">Belongs to the histidine acid phosphatase family.</text>
</comment>
<evidence type="ECO:0000256" key="2">
    <source>
        <dbReference type="SAM" id="MobiDB-lite"/>
    </source>
</evidence>
<feature type="compositionally biased region" description="Basic and acidic residues" evidence="2">
    <location>
        <begin position="54"/>
        <end position="69"/>
    </location>
</feature>
<keyword evidence="4" id="KW-0378">Hydrolase</keyword>
<dbReference type="PANTHER" id="PTHR11567">
    <property type="entry name" value="ACID PHOSPHATASE-RELATED"/>
    <property type="match status" value="1"/>
</dbReference>
<evidence type="ECO:0000313" key="4">
    <source>
        <dbReference type="EMBL" id="RNE25316.1"/>
    </source>
</evidence>
<protein>
    <submittedName>
        <fullName evidence="4">Glucose-1-phosphatase</fullName>
        <ecNumber evidence="4">3.1.3.10</ecNumber>
    </submittedName>
</protein>
<dbReference type="Proteomes" id="UP000284123">
    <property type="component" value="Unassembled WGS sequence"/>
</dbReference>
<evidence type="ECO:0000256" key="1">
    <source>
        <dbReference type="ARBA" id="ARBA00005375"/>
    </source>
</evidence>
<dbReference type="EMBL" id="LKGI01000133">
    <property type="protein sequence ID" value="RNE25316.1"/>
    <property type="molecule type" value="Genomic_DNA"/>
</dbReference>
<dbReference type="InterPro" id="IPR029033">
    <property type="entry name" value="His_PPase_superfam"/>
</dbReference>
<evidence type="ECO:0000313" key="5">
    <source>
        <dbReference type="Proteomes" id="UP000284123"/>
    </source>
</evidence>
<feature type="region of interest" description="Disordered" evidence="2">
    <location>
        <begin position="43"/>
        <end position="69"/>
    </location>
</feature>
<dbReference type="InterPro" id="IPR033379">
    <property type="entry name" value="Acid_Pase_AS"/>
</dbReference>
<dbReference type="GO" id="GO:0030288">
    <property type="term" value="C:outer membrane-bounded periplasmic space"/>
    <property type="evidence" value="ECO:0007669"/>
    <property type="project" value="TreeGrafter"/>
</dbReference>
<dbReference type="GO" id="GO:0008877">
    <property type="term" value="F:glucose-1-phosphatase activity"/>
    <property type="evidence" value="ECO:0007669"/>
    <property type="project" value="UniProtKB-EC"/>
</dbReference>
<accession>A0A8B3GIF7</accession>
<dbReference type="PANTHER" id="PTHR11567:SF135">
    <property type="entry name" value="GLUCOSE-1-PHOSPHATASE"/>
    <property type="match status" value="1"/>
</dbReference>
<organism evidence="4 5">
    <name type="scientific">Lacticaseibacillus paracasei</name>
    <name type="common">Lactobacillus paracasei</name>
    <dbReference type="NCBI Taxonomy" id="1597"/>
    <lineage>
        <taxon>Bacteria</taxon>
        <taxon>Bacillati</taxon>
        <taxon>Bacillota</taxon>
        <taxon>Bacilli</taxon>
        <taxon>Lactobacillales</taxon>
        <taxon>Lactobacillaceae</taxon>
        <taxon>Lacticaseibacillus</taxon>
    </lineage>
</organism>
<comment type="caution">
    <text evidence="4">The sequence shown here is derived from an EMBL/GenBank/DDBJ whole genome shotgun (WGS) entry which is preliminary data.</text>
</comment>
<dbReference type="InterPro" id="IPR050645">
    <property type="entry name" value="Histidine_acid_phosphatase"/>
</dbReference>
<dbReference type="CDD" id="cd07061">
    <property type="entry name" value="HP_HAP_like"/>
    <property type="match status" value="1"/>
</dbReference>
<dbReference type="AlphaFoldDB" id="A0A8B3GIF7"/>
<keyword evidence="3" id="KW-0812">Transmembrane</keyword>
<keyword evidence="3" id="KW-1133">Transmembrane helix</keyword>
<dbReference type="PROSITE" id="PS00778">
    <property type="entry name" value="HIS_ACID_PHOSPHAT_2"/>
    <property type="match status" value="1"/>
</dbReference>
<dbReference type="Pfam" id="PF00328">
    <property type="entry name" value="His_Phos_2"/>
    <property type="match status" value="1"/>
</dbReference>
<name>A0A8B3GIF7_LACPA</name>
<gene>
    <name evidence="4" type="ORF">FAM6012_03012</name>
</gene>
<keyword evidence="3" id="KW-0472">Membrane</keyword>
<proteinExistence type="inferred from homology"/>
<feature type="transmembrane region" description="Helical" evidence="3">
    <location>
        <begin position="21"/>
        <end position="44"/>
    </location>
</feature>
<dbReference type="SUPFAM" id="SSF53254">
    <property type="entry name" value="Phosphoglycerate mutase-like"/>
    <property type="match status" value="1"/>
</dbReference>
<dbReference type="InterPro" id="IPR000560">
    <property type="entry name" value="His_Pase_clade-2"/>
</dbReference>
<dbReference type="EC" id="3.1.3.10" evidence="4"/>